<evidence type="ECO:0000313" key="2">
    <source>
        <dbReference type="EMBL" id="SEJ16385.1"/>
    </source>
</evidence>
<dbReference type="EMBL" id="FNZI01000002">
    <property type="protein sequence ID" value="SEJ16385.1"/>
    <property type="molecule type" value="Genomic_DNA"/>
</dbReference>
<gene>
    <name evidence="2" type="ORF">SAMN05421637_1007</name>
</gene>
<proteinExistence type="predicted"/>
<evidence type="ECO:0008006" key="4">
    <source>
        <dbReference type="Google" id="ProtNLM"/>
    </source>
</evidence>
<name>A0A1H6WVI5_9MICO</name>
<sequence>MADDGWSRAFMAASGVPMAGDRQDDALRALVNEARAEGLDRSRMAVLAAHREVEVREAVASRRDCPVALQATLAHDRRGSVRVALASCAGIAIGVAGELARDKDASVLKALARNSATPRQVLEALALHRRPDVARLARRALDGGSPAAGAVEQTATRPAFVRPSAHAEQSSPVGERRARALAPRPEVGRSGPRPAR</sequence>
<dbReference type="OrthoDB" id="5148570at2"/>
<dbReference type="STRING" id="1043493.SAMN05421637_1007"/>
<reference evidence="3" key="1">
    <citation type="submission" date="2016-10" db="EMBL/GenBank/DDBJ databases">
        <authorList>
            <person name="Varghese N."/>
        </authorList>
    </citation>
    <scope>NUCLEOTIDE SEQUENCE [LARGE SCALE GENOMIC DNA]</scope>
    <source>
        <strain evidence="3">DSM 24868</strain>
    </source>
</reference>
<dbReference type="Proteomes" id="UP000183315">
    <property type="component" value="Unassembled WGS sequence"/>
</dbReference>
<feature type="region of interest" description="Disordered" evidence="1">
    <location>
        <begin position="143"/>
        <end position="196"/>
    </location>
</feature>
<organism evidence="2 3">
    <name type="scientific">Demequina mangrovi</name>
    <dbReference type="NCBI Taxonomy" id="1043493"/>
    <lineage>
        <taxon>Bacteria</taxon>
        <taxon>Bacillati</taxon>
        <taxon>Actinomycetota</taxon>
        <taxon>Actinomycetes</taxon>
        <taxon>Micrococcales</taxon>
        <taxon>Demequinaceae</taxon>
        <taxon>Demequina</taxon>
    </lineage>
</organism>
<evidence type="ECO:0000256" key="1">
    <source>
        <dbReference type="SAM" id="MobiDB-lite"/>
    </source>
</evidence>
<dbReference type="RefSeq" id="WP_042213125.1">
    <property type="nucleotide sequence ID" value="NZ_BBLU01000003.1"/>
</dbReference>
<keyword evidence="3" id="KW-1185">Reference proteome</keyword>
<protein>
    <recommendedName>
        <fullName evidence="4">Leucine rich repeat variant</fullName>
    </recommendedName>
</protein>
<accession>A0A1H6WVI5</accession>
<dbReference type="AlphaFoldDB" id="A0A1H6WVI5"/>
<evidence type="ECO:0000313" key="3">
    <source>
        <dbReference type="Proteomes" id="UP000183315"/>
    </source>
</evidence>